<dbReference type="RefSeq" id="WP_018393566.1">
    <property type="nucleotide sequence ID" value="NZ_LQWZ01000023.1"/>
</dbReference>
<protein>
    <recommendedName>
        <fullName evidence="3">HicA family toxin-antitoxin system</fullName>
    </recommendedName>
</protein>
<dbReference type="Proteomes" id="UP000077271">
    <property type="component" value="Unassembled WGS sequence"/>
</dbReference>
<dbReference type="AlphaFoldDB" id="A0A177KQP4"/>
<dbReference type="OrthoDB" id="2602945at2"/>
<proteinExistence type="predicted"/>
<dbReference type="EMBL" id="LQWZ01000023">
    <property type="protein sequence ID" value="OAH55702.1"/>
    <property type="molecule type" value="Genomic_DNA"/>
</dbReference>
<sequence length="150" mass="17866">MSDKNELEEFEVEPVFENRLHERYEFAVKVHGSEFKGHFHNEEIQWLQPHPRQMIGDDKTDALEKSIYKLMKEHSTTSGVKNVELTPAFEGRLHERQQFTIQIQGEEYKGFVHEGEIQWFHPHPHQELKDEHVQAIEAEIHEKIADQEKE</sequence>
<reference evidence="1 2" key="1">
    <citation type="submission" date="2016-01" db="EMBL/GenBank/DDBJ databases">
        <title>Investigation of taxonomic status of Bacillus aminovorans.</title>
        <authorList>
            <person name="Verma A."/>
            <person name="Pal Y."/>
            <person name="Krishnamurthi S."/>
        </authorList>
    </citation>
    <scope>NUCLEOTIDE SEQUENCE [LARGE SCALE GENOMIC DNA]</scope>
    <source>
        <strain evidence="1 2">DSM 4337</strain>
    </source>
</reference>
<gene>
    <name evidence="1" type="ORF">AWH48_03215</name>
</gene>
<name>A0A177KQP4_9BACI</name>
<evidence type="ECO:0000313" key="1">
    <source>
        <dbReference type="EMBL" id="OAH55702.1"/>
    </source>
</evidence>
<evidence type="ECO:0000313" key="2">
    <source>
        <dbReference type="Proteomes" id="UP000077271"/>
    </source>
</evidence>
<organism evidence="1 2">
    <name type="scientific">Domibacillus aminovorans</name>
    <dbReference type="NCBI Taxonomy" id="29332"/>
    <lineage>
        <taxon>Bacteria</taxon>
        <taxon>Bacillati</taxon>
        <taxon>Bacillota</taxon>
        <taxon>Bacilli</taxon>
        <taxon>Bacillales</taxon>
        <taxon>Bacillaceae</taxon>
        <taxon>Domibacillus</taxon>
    </lineage>
</organism>
<evidence type="ECO:0008006" key="3">
    <source>
        <dbReference type="Google" id="ProtNLM"/>
    </source>
</evidence>
<accession>A0A177KQP4</accession>
<comment type="caution">
    <text evidence="1">The sequence shown here is derived from an EMBL/GenBank/DDBJ whole genome shotgun (WGS) entry which is preliminary data.</text>
</comment>